<dbReference type="OrthoDB" id="5343383at2759"/>
<name>A0A9N8PVL5_9PEZI</name>
<dbReference type="EMBL" id="CAINUL010000015">
    <property type="protein sequence ID" value="CAD0112282.1"/>
    <property type="molecule type" value="Genomic_DNA"/>
</dbReference>
<keyword evidence="2" id="KW-1185">Reference proteome</keyword>
<evidence type="ECO:0000313" key="2">
    <source>
        <dbReference type="Proteomes" id="UP000745764"/>
    </source>
</evidence>
<sequence length="158" mass="17593">MSHESLITHLTLLYETFAALHYISSDDICSPPTTVNLDAATEAGLSSDVIALLQRLPQLNPGLNTLPILPDGSQIVCYDDGDLDWSRRPTFQDVPEISKNAFVLSNPNIHGTSLIYDTVSEKLLPWEAWGKHVDFEIAEIENPFEMDDAKPVEQMLAR</sequence>
<organism evidence="1 2">
    <name type="scientific">Aureobasidium uvarum</name>
    <dbReference type="NCBI Taxonomy" id="2773716"/>
    <lineage>
        <taxon>Eukaryota</taxon>
        <taxon>Fungi</taxon>
        <taxon>Dikarya</taxon>
        <taxon>Ascomycota</taxon>
        <taxon>Pezizomycotina</taxon>
        <taxon>Dothideomycetes</taxon>
        <taxon>Dothideomycetidae</taxon>
        <taxon>Dothideales</taxon>
        <taxon>Saccotheciaceae</taxon>
        <taxon>Aureobasidium</taxon>
    </lineage>
</organism>
<protein>
    <submittedName>
        <fullName evidence="1">Uncharacterized protein</fullName>
    </submittedName>
</protein>
<dbReference type="Proteomes" id="UP000745764">
    <property type="component" value="Unassembled WGS sequence"/>
</dbReference>
<dbReference type="AlphaFoldDB" id="A0A9N8PVL5"/>
<comment type="caution">
    <text evidence="1">The sequence shown here is derived from an EMBL/GenBank/DDBJ whole genome shotgun (WGS) entry which is preliminary data.</text>
</comment>
<reference evidence="1" key="1">
    <citation type="submission" date="2020-06" db="EMBL/GenBank/DDBJ databases">
        <authorList>
            <person name="Onetto C."/>
        </authorList>
    </citation>
    <scope>NUCLEOTIDE SEQUENCE</scope>
</reference>
<accession>A0A9N8PVL5</accession>
<proteinExistence type="predicted"/>
<gene>
    <name evidence="1" type="ORF">AWRI4620_LOCUS6537</name>
</gene>
<evidence type="ECO:0000313" key="1">
    <source>
        <dbReference type="EMBL" id="CAD0112282.1"/>
    </source>
</evidence>